<evidence type="ECO:0000256" key="1">
    <source>
        <dbReference type="SAM" id="Phobius"/>
    </source>
</evidence>
<dbReference type="RefSeq" id="WP_252801166.1">
    <property type="nucleotide sequence ID" value="NZ_BAAABM010000037.1"/>
</dbReference>
<organism evidence="2 3">
    <name type="scientific">Actinoallomurus spadix</name>
    <dbReference type="NCBI Taxonomy" id="79912"/>
    <lineage>
        <taxon>Bacteria</taxon>
        <taxon>Bacillati</taxon>
        <taxon>Actinomycetota</taxon>
        <taxon>Actinomycetes</taxon>
        <taxon>Streptosporangiales</taxon>
        <taxon>Thermomonosporaceae</taxon>
        <taxon>Actinoallomurus</taxon>
    </lineage>
</organism>
<sequence length="95" mass="9951">MSPLAIPRRLRARQTHPLENSLALVTVAAGLATFILGTIHATHLIAAILGIATFLFGLYSQLVSATTAERWLNILGIGMAFVGLGLGLSHGGFTV</sequence>
<keyword evidence="3" id="KW-1185">Reference proteome</keyword>
<keyword evidence="1" id="KW-0472">Membrane</keyword>
<gene>
    <name evidence="2" type="ORF">GCM10010151_41240</name>
</gene>
<feature type="transmembrane region" description="Helical" evidence="1">
    <location>
        <begin position="71"/>
        <end position="93"/>
    </location>
</feature>
<feature type="transmembrane region" description="Helical" evidence="1">
    <location>
        <begin position="45"/>
        <end position="64"/>
    </location>
</feature>
<comment type="caution">
    <text evidence="2">The sequence shown here is derived from an EMBL/GenBank/DDBJ whole genome shotgun (WGS) entry which is preliminary data.</text>
</comment>
<feature type="transmembrane region" description="Helical" evidence="1">
    <location>
        <begin position="21"/>
        <end position="39"/>
    </location>
</feature>
<reference evidence="3" key="1">
    <citation type="journal article" date="2019" name="Int. J. Syst. Evol. Microbiol.">
        <title>The Global Catalogue of Microorganisms (GCM) 10K type strain sequencing project: providing services to taxonomists for standard genome sequencing and annotation.</title>
        <authorList>
            <consortium name="The Broad Institute Genomics Platform"/>
            <consortium name="The Broad Institute Genome Sequencing Center for Infectious Disease"/>
            <person name="Wu L."/>
            <person name="Ma J."/>
        </authorList>
    </citation>
    <scope>NUCLEOTIDE SEQUENCE [LARGE SCALE GENOMIC DNA]</scope>
    <source>
        <strain evidence="3">JCM 3146</strain>
    </source>
</reference>
<accession>A0ABN0WV42</accession>
<name>A0ABN0WV42_9ACTN</name>
<dbReference type="Proteomes" id="UP001501822">
    <property type="component" value="Unassembled WGS sequence"/>
</dbReference>
<keyword evidence="1" id="KW-1133">Transmembrane helix</keyword>
<protein>
    <submittedName>
        <fullName evidence="2">Uncharacterized protein</fullName>
    </submittedName>
</protein>
<evidence type="ECO:0000313" key="3">
    <source>
        <dbReference type="Proteomes" id="UP001501822"/>
    </source>
</evidence>
<keyword evidence="1" id="KW-0812">Transmembrane</keyword>
<evidence type="ECO:0000313" key="2">
    <source>
        <dbReference type="EMBL" id="GAA0347317.1"/>
    </source>
</evidence>
<proteinExistence type="predicted"/>
<dbReference type="EMBL" id="BAAABM010000037">
    <property type="protein sequence ID" value="GAA0347317.1"/>
    <property type="molecule type" value="Genomic_DNA"/>
</dbReference>